<name>A0A328F930_9BACT</name>
<proteinExistence type="predicted"/>
<organism evidence="1 2">
    <name type="scientific">Desulfobacter hydrogenophilus</name>
    <dbReference type="NCBI Taxonomy" id="2291"/>
    <lineage>
        <taxon>Bacteria</taxon>
        <taxon>Pseudomonadati</taxon>
        <taxon>Thermodesulfobacteriota</taxon>
        <taxon>Desulfobacteria</taxon>
        <taxon>Desulfobacterales</taxon>
        <taxon>Desulfobacteraceae</taxon>
        <taxon>Desulfobacter</taxon>
    </lineage>
</organism>
<dbReference type="EMBL" id="QLNI01000082">
    <property type="protein sequence ID" value="RAL99911.1"/>
    <property type="molecule type" value="Genomic_DNA"/>
</dbReference>
<dbReference type="AlphaFoldDB" id="A0A328F930"/>
<gene>
    <name evidence="1" type="ORF">DO021_21935</name>
</gene>
<protein>
    <submittedName>
        <fullName evidence="1">Uncharacterized protein</fullName>
    </submittedName>
</protein>
<accession>A0A328F930</accession>
<reference evidence="1 2" key="1">
    <citation type="submission" date="2018-06" db="EMBL/GenBank/DDBJ databases">
        <title>Complete Genome Sequence of Desulfobacter hydrogenophilus (DSM3380).</title>
        <authorList>
            <person name="Marietou A."/>
            <person name="Schreiber L."/>
            <person name="Marshall I."/>
            <person name="Jorgensen B."/>
        </authorList>
    </citation>
    <scope>NUCLEOTIDE SEQUENCE [LARGE SCALE GENOMIC DNA]</scope>
    <source>
        <strain evidence="1 2">DSM 3380</strain>
    </source>
</reference>
<comment type="caution">
    <text evidence="1">The sequence shown here is derived from an EMBL/GenBank/DDBJ whole genome shotgun (WGS) entry which is preliminary data.</text>
</comment>
<dbReference type="Proteomes" id="UP000248798">
    <property type="component" value="Unassembled WGS sequence"/>
</dbReference>
<evidence type="ECO:0000313" key="2">
    <source>
        <dbReference type="Proteomes" id="UP000248798"/>
    </source>
</evidence>
<evidence type="ECO:0000313" key="1">
    <source>
        <dbReference type="EMBL" id="RAL99911.1"/>
    </source>
</evidence>
<sequence>MGVNFGRIKKIAQNQTLERDQTYRAAFSEVPGSGKFIFLSEFWGLKSLAPQLKRCTNDDYIIRKIILMVYKLLYAWFQSTNFKLPLGNFFRNSHI</sequence>